<accession>A0A9Q3C672</accession>
<evidence type="ECO:0000313" key="2">
    <source>
        <dbReference type="EMBL" id="MBW0477877.1"/>
    </source>
</evidence>
<protein>
    <submittedName>
        <fullName evidence="2">Uncharacterized protein</fullName>
    </submittedName>
</protein>
<evidence type="ECO:0000313" key="3">
    <source>
        <dbReference type="Proteomes" id="UP000765509"/>
    </source>
</evidence>
<reference evidence="2" key="1">
    <citation type="submission" date="2021-03" db="EMBL/GenBank/DDBJ databases">
        <title>Draft genome sequence of rust myrtle Austropuccinia psidii MF-1, a brazilian biotype.</title>
        <authorList>
            <person name="Quecine M.C."/>
            <person name="Pachon D.M.R."/>
            <person name="Bonatelli M.L."/>
            <person name="Correr F.H."/>
            <person name="Franceschini L.M."/>
            <person name="Leite T.F."/>
            <person name="Margarido G.R.A."/>
            <person name="Almeida C.A."/>
            <person name="Ferrarezi J.A."/>
            <person name="Labate C.A."/>
        </authorList>
    </citation>
    <scope>NUCLEOTIDE SEQUENCE</scope>
    <source>
        <strain evidence="2">MF-1</strain>
    </source>
</reference>
<proteinExistence type="predicted"/>
<keyword evidence="3" id="KW-1185">Reference proteome</keyword>
<feature type="region of interest" description="Disordered" evidence="1">
    <location>
        <begin position="1"/>
        <end position="23"/>
    </location>
</feature>
<dbReference type="Proteomes" id="UP000765509">
    <property type="component" value="Unassembled WGS sequence"/>
</dbReference>
<comment type="caution">
    <text evidence="2">The sequence shown here is derived from an EMBL/GenBank/DDBJ whole genome shotgun (WGS) entry which is preliminary data.</text>
</comment>
<dbReference type="AlphaFoldDB" id="A0A9Q3C672"/>
<evidence type="ECO:0000256" key="1">
    <source>
        <dbReference type="SAM" id="MobiDB-lite"/>
    </source>
</evidence>
<dbReference type="EMBL" id="AVOT02004960">
    <property type="protein sequence ID" value="MBW0477877.1"/>
    <property type="molecule type" value="Genomic_DNA"/>
</dbReference>
<dbReference type="OrthoDB" id="2507294at2759"/>
<gene>
    <name evidence="2" type="ORF">O181_017592</name>
</gene>
<name>A0A9Q3C672_9BASI</name>
<sequence length="115" mass="13754">MNNSEKEAMKQLPESSSWPKLSGGGEYDHMELVDYIDALFIDVPSIPDYRITDRLNTAFKEHVIVWYTEMKEIHGRRNWQCWKSHIIQKYRNGTCIWQKTMSFENNKYSVDKDPY</sequence>
<organism evidence="2 3">
    <name type="scientific">Austropuccinia psidii MF-1</name>
    <dbReference type="NCBI Taxonomy" id="1389203"/>
    <lineage>
        <taxon>Eukaryota</taxon>
        <taxon>Fungi</taxon>
        <taxon>Dikarya</taxon>
        <taxon>Basidiomycota</taxon>
        <taxon>Pucciniomycotina</taxon>
        <taxon>Pucciniomycetes</taxon>
        <taxon>Pucciniales</taxon>
        <taxon>Sphaerophragmiaceae</taxon>
        <taxon>Austropuccinia</taxon>
    </lineage>
</organism>